<feature type="non-terminal residue" evidence="5">
    <location>
        <position position="1"/>
    </location>
</feature>
<keyword evidence="3" id="KW-0233">DNA recombination</keyword>
<dbReference type="InterPro" id="IPR010998">
    <property type="entry name" value="Integrase_recombinase_N"/>
</dbReference>
<accession>A0A4R6ZEC9</accession>
<dbReference type="InterPro" id="IPR050090">
    <property type="entry name" value="Tyrosine_recombinase_XerCD"/>
</dbReference>
<dbReference type="CDD" id="cd01189">
    <property type="entry name" value="INT_ICEBs1_C_like"/>
    <property type="match status" value="1"/>
</dbReference>
<comment type="similarity">
    <text evidence="1">Belongs to the 'phage' integrase family.</text>
</comment>
<gene>
    <name evidence="5" type="ORF">DFP96_1371</name>
</gene>
<sequence>VKKGYGLLDWRRMELAKKKGILFCDYYDEWIEVYKVGAIAKITLDKYYNVAKQLREICPKLFISDFDRREYQRIINEYAKTHEKQTTTDFHHHVKACIKDLFHDGLVDKDPTYRVVIKGSEPKRTKKRKFLQKEELAKLLQSLDTSKVGFDWFVMLIAKTGMRYAEALAVTPNDFDWVNQTITINKTWDYKGNTGFSKTKTTSSVRTIKIDWQIVGQFKPLIKDFADEEPIFVNKLEDGTYQRQFNSTINNFLVAKCKAVGITEISLHALRHTHASVLLAEGVSIHTISARLGHADVSVTQETYAHILDELQKKDDQKMLSVLMQIA</sequence>
<keyword evidence="2" id="KW-0238">DNA-binding</keyword>
<dbReference type="Gene3D" id="1.10.150.130">
    <property type="match status" value="1"/>
</dbReference>
<dbReference type="STRING" id="1265846.PROCOU_17865"/>
<dbReference type="EMBL" id="SNZK01000037">
    <property type="protein sequence ID" value="TDR50159.1"/>
    <property type="molecule type" value="Genomic_DNA"/>
</dbReference>
<dbReference type="PROSITE" id="PS51898">
    <property type="entry name" value="TYR_RECOMBINASE"/>
    <property type="match status" value="1"/>
</dbReference>
<organism evidence="5 6">
    <name type="scientific">Listeria rocourtiae</name>
    <dbReference type="NCBI Taxonomy" id="647910"/>
    <lineage>
        <taxon>Bacteria</taxon>
        <taxon>Bacillati</taxon>
        <taxon>Bacillota</taxon>
        <taxon>Bacilli</taxon>
        <taxon>Bacillales</taxon>
        <taxon>Listeriaceae</taxon>
        <taxon>Listeria</taxon>
    </lineage>
</organism>
<dbReference type="GO" id="GO:0015074">
    <property type="term" value="P:DNA integration"/>
    <property type="evidence" value="ECO:0007669"/>
    <property type="project" value="InterPro"/>
</dbReference>
<name>A0A4R6ZEC9_9LIST</name>
<evidence type="ECO:0000313" key="5">
    <source>
        <dbReference type="EMBL" id="TDR50159.1"/>
    </source>
</evidence>
<keyword evidence="6" id="KW-1185">Reference proteome</keyword>
<dbReference type="Pfam" id="PF00589">
    <property type="entry name" value="Phage_integrase"/>
    <property type="match status" value="1"/>
</dbReference>
<feature type="domain" description="Tyr recombinase" evidence="4">
    <location>
        <begin position="126"/>
        <end position="317"/>
    </location>
</feature>
<dbReference type="SUPFAM" id="SSF56349">
    <property type="entry name" value="DNA breaking-rejoining enzymes"/>
    <property type="match status" value="1"/>
</dbReference>
<reference evidence="5 6" key="1">
    <citation type="submission" date="2019-03" db="EMBL/GenBank/DDBJ databases">
        <title>Genomic Encyclopedia of Type Strains, Phase III (KMG-III): the genomes of soil and plant-associated and newly described type strains.</title>
        <authorList>
            <person name="Whitman W."/>
        </authorList>
    </citation>
    <scope>NUCLEOTIDE SEQUENCE [LARGE SCALE GENOMIC DNA]</scope>
    <source>
        <strain evidence="5 6">CECT 7972</strain>
    </source>
</reference>
<dbReference type="InterPro" id="IPR013762">
    <property type="entry name" value="Integrase-like_cat_sf"/>
</dbReference>
<dbReference type="GO" id="GO:0006310">
    <property type="term" value="P:DNA recombination"/>
    <property type="evidence" value="ECO:0007669"/>
    <property type="project" value="UniProtKB-KW"/>
</dbReference>
<dbReference type="PANTHER" id="PTHR30349">
    <property type="entry name" value="PHAGE INTEGRASE-RELATED"/>
    <property type="match status" value="1"/>
</dbReference>
<protein>
    <submittedName>
        <fullName evidence="5">Phage integrase family protein</fullName>
    </submittedName>
</protein>
<dbReference type="InterPro" id="IPR011010">
    <property type="entry name" value="DNA_brk_join_enz"/>
</dbReference>
<evidence type="ECO:0000256" key="3">
    <source>
        <dbReference type="ARBA" id="ARBA00023172"/>
    </source>
</evidence>
<dbReference type="GO" id="GO:0003677">
    <property type="term" value="F:DNA binding"/>
    <property type="evidence" value="ECO:0007669"/>
    <property type="project" value="UniProtKB-KW"/>
</dbReference>
<evidence type="ECO:0000256" key="1">
    <source>
        <dbReference type="ARBA" id="ARBA00008857"/>
    </source>
</evidence>
<evidence type="ECO:0000259" key="4">
    <source>
        <dbReference type="PROSITE" id="PS51898"/>
    </source>
</evidence>
<evidence type="ECO:0000256" key="2">
    <source>
        <dbReference type="ARBA" id="ARBA00023125"/>
    </source>
</evidence>
<proteinExistence type="inferred from homology"/>
<dbReference type="PANTHER" id="PTHR30349:SF64">
    <property type="entry name" value="PROPHAGE INTEGRASE INTD-RELATED"/>
    <property type="match status" value="1"/>
</dbReference>
<dbReference type="InterPro" id="IPR002104">
    <property type="entry name" value="Integrase_catalytic"/>
</dbReference>
<comment type="caution">
    <text evidence="5">The sequence shown here is derived from an EMBL/GenBank/DDBJ whole genome shotgun (WGS) entry which is preliminary data.</text>
</comment>
<evidence type="ECO:0000313" key="6">
    <source>
        <dbReference type="Proteomes" id="UP000295558"/>
    </source>
</evidence>
<dbReference type="AlphaFoldDB" id="A0A4R6ZEC9"/>
<dbReference type="Gene3D" id="1.10.443.10">
    <property type="entry name" value="Intergrase catalytic core"/>
    <property type="match status" value="1"/>
</dbReference>
<dbReference type="Proteomes" id="UP000295558">
    <property type="component" value="Unassembled WGS sequence"/>
</dbReference>